<keyword evidence="1" id="KW-0472">Membrane</keyword>
<protein>
    <submittedName>
        <fullName evidence="3">DUF4339 domain-containing protein</fullName>
    </submittedName>
</protein>
<sequence>MNDTQWFYENRGERVGPFAEQEIKNLIRANKIGRGTLVWYTGMSKWMTIETSDLKQEFLATPPPLAGDRISDLWVWLIALTPIIFIGGQSRYLGAVATTVWLVNVGCCWWDITNLRKAGHKSPSIWWSFFWGLIFIYLYLRSRRLGKSQAPLVVWLSLILVVPLLFHMLQRSTF</sequence>
<dbReference type="InterPro" id="IPR025640">
    <property type="entry name" value="GYF_2"/>
</dbReference>
<organism evidence="3 4">
    <name type="scientific">Pseudomonas marginalis</name>
    <name type="common">Pseudomonas panacis</name>
    <dbReference type="NCBI Taxonomy" id="298"/>
    <lineage>
        <taxon>Bacteria</taxon>
        <taxon>Pseudomonadati</taxon>
        <taxon>Pseudomonadota</taxon>
        <taxon>Gammaproteobacteria</taxon>
        <taxon>Pseudomonadales</taxon>
        <taxon>Pseudomonadaceae</taxon>
        <taxon>Pseudomonas</taxon>
    </lineage>
</organism>
<dbReference type="RefSeq" id="WP_074846171.1">
    <property type="nucleotide sequence ID" value="NZ_FNSU01000003.1"/>
</dbReference>
<evidence type="ECO:0000256" key="1">
    <source>
        <dbReference type="SAM" id="Phobius"/>
    </source>
</evidence>
<dbReference type="AlphaFoldDB" id="A0A9X9BP63"/>
<name>A0A9X9BP63_PSEMA</name>
<gene>
    <name evidence="3" type="ORF">FIV41_20815</name>
</gene>
<evidence type="ECO:0000313" key="4">
    <source>
        <dbReference type="Proteomes" id="UP000316123"/>
    </source>
</evidence>
<evidence type="ECO:0000313" key="3">
    <source>
        <dbReference type="EMBL" id="TWR55562.1"/>
    </source>
</evidence>
<evidence type="ECO:0000259" key="2">
    <source>
        <dbReference type="Pfam" id="PF14237"/>
    </source>
</evidence>
<feature type="transmembrane region" description="Helical" evidence="1">
    <location>
        <begin position="124"/>
        <end position="140"/>
    </location>
</feature>
<proteinExistence type="predicted"/>
<dbReference type="Proteomes" id="UP000316123">
    <property type="component" value="Unassembled WGS sequence"/>
</dbReference>
<feature type="transmembrane region" description="Helical" evidence="1">
    <location>
        <begin position="152"/>
        <end position="169"/>
    </location>
</feature>
<keyword evidence="1" id="KW-1133">Transmembrane helix</keyword>
<reference evidence="3 4" key="1">
    <citation type="submission" date="2019-06" db="EMBL/GenBank/DDBJ databases">
        <title>Pseudomonas bimorpha sp. nov. isolated from bovine raw milk and skim milk concentrate.</title>
        <authorList>
            <person name="Hofmann K."/>
            <person name="Huptas C."/>
            <person name="Doll E."/>
            <person name="Scherer S."/>
            <person name="Wenning M."/>
        </authorList>
    </citation>
    <scope>NUCLEOTIDE SEQUENCE [LARGE SCALE GENOMIC DNA]</scope>
    <source>
        <strain evidence="3 4">DSM 13124</strain>
    </source>
</reference>
<comment type="caution">
    <text evidence="3">The sequence shown here is derived from an EMBL/GenBank/DDBJ whole genome shotgun (WGS) entry which is preliminary data.</text>
</comment>
<dbReference type="OrthoDB" id="8859199at2"/>
<dbReference type="EMBL" id="VFEQ01000015">
    <property type="protein sequence ID" value="TWR55562.1"/>
    <property type="molecule type" value="Genomic_DNA"/>
</dbReference>
<keyword evidence="1" id="KW-0812">Transmembrane</keyword>
<dbReference type="Pfam" id="PF14237">
    <property type="entry name" value="GYF_2"/>
    <property type="match status" value="1"/>
</dbReference>
<accession>A0A9X9BP63</accession>
<feature type="domain" description="GYF" evidence="2">
    <location>
        <begin position="6"/>
        <end position="50"/>
    </location>
</feature>